<comment type="caution">
    <text evidence="2">The sequence shown here is derived from an EMBL/GenBank/DDBJ whole genome shotgun (WGS) entry which is preliminary data.</text>
</comment>
<dbReference type="RefSeq" id="WP_008928568.1">
    <property type="nucleotide sequence ID" value="NZ_AMRJ01000008.1"/>
</dbReference>
<keyword evidence="1" id="KW-1133">Transmembrane helix</keyword>
<gene>
    <name evidence="2" type="ORF">A11A3_06938</name>
</gene>
<sequence>MSEPRGLIASFARHQVAANLLMVLMIMLGLLGWHKLNTQLFPDFDFDYVTVTIPWRGASPEDIQRSITIPVEQALKTLPDTRKLIARSQQGAAAIFIELEDGSDIGLALDEVRQRIDSIRNLPQDAERPVIQKITPYTLVTSILVSTDHGTREELRPVVRKMEDELLALGVGKVEFVGLPDEEMAIQVPTSTLHDLGLTLNQIASQVRDSSQDIPAGTVGRDDAAKQLRALGQRRDEKTFADLPLLDNASGKRLTLGDVAIIKRRPRDDQATLTYQGKPAIELRVMQGKDDDMLDLAAKVQTWAEGHRHDLPQGVHMTFYFQTWKHVKERIHTLVSNGLSGLVLVIATLFFFLNMRVALWVTMGIPVSFLTTLGLLWLFGGSINMISLFGLILALGLIVDDAIVVGEDTLTHLQQGESAQRAALGGAKRMFWPVVASSTTTIAAFLPLGMMGGAMGKIAFDIPFVMICVIIASLMECFLVLPGHLHHAFRGVELKPSALRQRIDGGFDRLREQRFRPLVYWAIRNRVLVSVSAICAFVLALSVVATGWLKFTFFPPVDSDQIRAVAEFSAGTDTTTVDHFLDQLERTLNETNQELGGHLVHTVISHHGAAAGFPNIGGRQDKFGDEFGTLVVEVYTGADREITNDELMQAWRQKLKMPAGLDQLTITQGDAGPPGKPVEIKLTGSDVPTLKQASLELQDRLSGFAGISNVDDDLPYGKEQLTFQLTPKARALGLTLSEVASQLRAAFDGSLAQLYNDEDEEIEVRVILPDAERRQFTALERLPIITREGEAIPLRDVVHFKARKGVDLLRRVGGQLAVTVSADLDPEQGNANEIIATLQQGLLPKLQARYGVGVDYEGKLQEQAENLRDMATGALLGLALIYVILAWVFSAYTWPLAIMTAIFFGFTGAVIGHLLTAPFGIKFSMFSIMGLFGLSGIIVNDSIVLVSFYQQLVAEGMERYQAIVEACVRRLRAVLLTSITTVAGLLPILFETSLQAQFLKPMAVSIVFGLLFGTGLILLVVPAMLMIIEEQQEKLHGLRPSSLIRRLPGLWRFDPHQHRQQPIDSGFRGSLRWAAIAAALLLALTAARLPVLQQAHEQAQPLPLVLLAALLLVTMLALGLAVAVQLWRRWHRTPSLASLWLSVTVLGSLLIRTLLPEQAGPFWSLALWGVFAALLILPALHWGRRSAHTLTRGHK</sequence>
<dbReference type="STRING" id="1177179.A11A3_06938"/>
<dbReference type="PATRIC" id="fig|1177179.3.peg.1396"/>
<dbReference type="InterPro" id="IPR001036">
    <property type="entry name" value="Acrflvin-R"/>
</dbReference>
<dbReference type="InterPro" id="IPR027463">
    <property type="entry name" value="AcrB_DN_DC_subdom"/>
</dbReference>
<dbReference type="Gene3D" id="3.30.70.1320">
    <property type="entry name" value="Multidrug efflux transporter AcrB pore domain like"/>
    <property type="match status" value="1"/>
</dbReference>
<proteinExistence type="predicted"/>
<reference evidence="2 3" key="1">
    <citation type="journal article" date="2012" name="J. Bacteriol.">
        <title>Genome Sequence of the Alkane-Degrading Bacterium Alcanivorax hongdengensis Type Strain A-11-3.</title>
        <authorList>
            <person name="Lai Q."/>
            <person name="Shao Z."/>
        </authorList>
    </citation>
    <scope>NUCLEOTIDE SEQUENCE [LARGE SCALE GENOMIC DNA]</scope>
    <source>
        <strain evidence="2 3">A-11-3</strain>
    </source>
</reference>
<evidence type="ECO:0000313" key="3">
    <source>
        <dbReference type="Proteomes" id="UP000010164"/>
    </source>
</evidence>
<evidence type="ECO:0000313" key="2">
    <source>
        <dbReference type="EMBL" id="EKF74738.1"/>
    </source>
</evidence>
<feature type="transmembrane region" description="Helical" evidence="1">
    <location>
        <begin position="430"/>
        <end position="450"/>
    </location>
</feature>
<dbReference type="GO" id="GO:0005886">
    <property type="term" value="C:plasma membrane"/>
    <property type="evidence" value="ECO:0007669"/>
    <property type="project" value="TreeGrafter"/>
</dbReference>
<keyword evidence="1" id="KW-0472">Membrane</keyword>
<keyword evidence="3" id="KW-1185">Reference proteome</keyword>
<dbReference type="Gene3D" id="3.30.70.1430">
    <property type="entry name" value="Multidrug efflux transporter AcrB pore domain"/>
    <property type="match status" value="2"/>
</dbReference>
<dbReference type="Proteomes" id="UP000010164">
    <property type="component" value="Unassembled WGS sequence"/>
</dbReference>
<feature type="transmembrane region" description="Helical" evidence="1">
    <location>
        <begin position="1073"/>
        <end position="1092"/>
    </location>
</feature>
<feature type="transmembrane region" description="Helical" evidence="1">
    <location>
        <begin position="1161"/>
        <end position="1182"/>
    </location>
</feature>
<feature type="transmembrane region" description="Helical" evidence="1">
    <location>
        <begin position="1136"/>
        <end position="1155"/>
    </location>
</feature>
<dbReference type="PRINTS" id="PR00702">
    <property type="entry name" value="ACRIFLAVINRP"/>
</dbReference>
<feature type="transmembrane region" description="Helical" evidence="1">
    <location>
        <begin position="923"/>
        <end position="949"/>
    </location>
</feature>
<feature type="transmembrane region" description="Helical" evidence="1">
    <location>
        <begin position="870"/>
        <end position="889"/>
    </location>
</feature>
<dbReference type="SUPFAM" id="SSF82714">
    <property type="entry name" value="Multidrug efflux transporter AcrB TolC docking domain, DN and DC subdomains"/>
    <property type="match status" value="2"/>
</dbReference>
<feature type="transmembrane region" description="Helical" evidence="1">
    <location>
        <begin position="462"/>
        <end position="481"/>
    </location>
</feature>
<dbReference type="PANTHER" id="PTHR32063">
    <property type="match status" value="1"/>
</dbReference>
<organism evidence="2 3">
    <name type="scientific">Alcanivorax hongdengensis A-11-3</name>
    <dbReference type="NCBI Taxonomy" id="1177179"/>
    <lineage>
        <taxon>Bacteria</taxon>
        <taxon>Pseudomonadati</taxon>
        <taxon>Pseudomonadota</taxon>
        <taxon>Gammaproteobacteria</taxon>
        <taxon>Oceanospirillales</taxon>
        <taxon>Alcanivoracaceae</taxon>
        <taxon>Alcanivorax</taxon>
    </lineage>
</organism>
<dbReference type="Gene3D" id="3.30.2090.10">
    <property type="entry name" value="Multidrug efflux transporter AcrB TolC docking domain, DN and DC subdomains"/>
    <property type="match status" value="2"/>
</dbReference>
<feature type="transmembrane region" description="Helical" evidence="1">
    <location>
        <begin position="12"/>
        <end position="33"/>
    </location>
</feature>
<dbReference type="Gene3D" id="3.30.70.1440">
    <property type="entry name" value="Multidrug efflux transporter AcrB pore domain"/>
    <property type="match status" value="1"/>
</dbReference>
<feature type="transmembrane region" description="Helical" evidence="1">
    <location>
        <begin position="527"/>
        <end position="549"/>
    </location>
</feature>
<dbReference type="Pfam" id="PF00873">
    <property type="entry name" value="ACR_tran"/>
    <property type="match status" value="1"/>
</dbReference>
<evidence type="ECO:0000256" key="1">
    <source>
        <dbReference type="SAM" id="Phobius"/>
    </source>
</evidence>
<dbReference type="PANTHER" id="PTHR32063:SF33">
    <property type="entry name" value="RND SUPERFAMILY EFFLUX PUMP PERMEASE COMPONENT"/>
    <property type="match status" value="1"/>
</dbReference>
<dbReference type="AlphaFoldDB" id="L0WD98"/>
<keyword evidence="1" id="KW-0812">Transmembrane</keyword>
<dbReference type="OrthoDB" id="5287122at2"/>
<dbReference type="EMBL" id="AMRJ01000008">
    <property type="protein sequence ID" value="EKF74738.1"/>
    <property type="molecule type" value="Genomic_DNA"/>
</dbReference>
<feature type="transmembrane region" description="Helical" evidence="1">
    <location>
        <begin position="896"/>
        <end position="917"/>
    </location>
</feature>
<feature type="transmembrane region" description="Helical" evidence="1">
    <location>
        <begin position="970"/>
        <end position="990"/>
    </location>
</feature>
<name>L0WD98_9GAMM</name>
<feature type="transmembrane region" description="Helical" evidence="1">
    <location>
        <begin position="334"/>
        <end position="353"/>
    </location>
</feature>
<dbReference type="GO" id="GO:0042910">
    <property type="term" value="F:xenobiotic transmembrane transporter activity"/>
    <property type="evidence" value="ECO:0007669"/>
    <property type="project" value="TreeGrafter"/>
</dbReference>
<feature type="transmembrane region" description="Helical" evidence="1">
    <location>
        <begin position="1002"/>
        <end position="1028"/>
    </location>
</feature>
<feature type="transmembrane region" description="Helical" evidence="1">
    <location>
        <begin position="1104"/>
        <end position="1124"/>
    </location>
</feature>
<dbReference type="Gene3D" id="1.20.1640.10">
    <property type="entry name" value="Multidrug efflux transporter AcrB transmembrane domain"/>
    <property type="match status" value="2"/>
</dbReference>
<accession>L0WD98</accession>
<dbReference type="eggNOG" id="COG0841">
    <property type="taxonomic scope" value="Bacteria"/>
</dbReference>
<protein>
    <submittedName>
        <fullName evidence="2">Cation multi-drug efflux protein</fullName>
    </submittedName>
</protein>
<dbReference type="SUPFAM" id="SSF82693">
    <property type="entry name" value="Multidrug efflux transporter AcrB pore domain, PN1, PN2, PC1 and PC2 subdomains"/>
    <property type="match status" value="2"/>
</dbReference>
<dbReference type="SUPFAM" id="SSF82866">
    <property type="entry name" value="Multidrug efflux transporter AcrB transmembrane domain"/>
    <property type="match status" value="2"/>
</dbReference>